<keyword evidence="4" id="KW-1185">Reference proteome</keyword>
<dbReference type="InParanoid" id="A0A0D0BW04"/>
<dbReference type="SMART" id="SM01162">
    <property type="entry name" value="DUF1771"/>
    <property type="match status" value="1"/>
</dbReference>
<name>A0A0D0BW04_9AGAM</name>
<evidence type="ECO:0000259" key="2">
    <source>
        <dbReference type="SMART" id="SM01162"/>
    </source>
</evidence>
<organism evidence="3 4">
    <name type="scientific">Suillus luteus UH-Slu-Lm8-n1</name>
    <dbReference type="NCBI Taxonomy" id="930992"/>
    <lineage>
        <taxon>Eukaryota</taxon>
        <taxon>Fungi</taxon>
        <taxon>Dikarya</taxon>
        <taxon>Basidiomycota</taxon>
        <taxon>Agaricomycotina</taxon>
        <taxon>Agaricomycetes</taxon>
        <taxon>Agaricomycetidae</taxon>
        <taxon>Boletales</taxon>
        <taxon>Suillineae</taxon>
        <taxon>Suillaceae</taxon>
        <taxon>Suillus</taxon>
    </lineage>
</organism>
<dbReference type="EMBL" id="KN835150">
    <property type="protein sequence ID" value="KIK47133.1"/>
    <property type="molecule type" value="Genomic_DNA"/>
</dbReference>
<dbReference type="Proteomes" id="UP000054485">
    <property type="component" value="Unassembled WGS sequence"/>
</dbReference>
<gene>
    <name evidence="3" type="ORF">CY34DRAFT_293087</name>
</gene>
<accession>A0A0D0BW04</accession>
<dbReference type="AlphaFoldDB" id="A0A0D0BW04"/>
<dbReference type="Pfam" id="PF08590">
    <property type="entry name" value="DUF1771"/>
    <property type="match status" value="1"/>
</dbReference>
<reference evidence="3 4" key="1">
    <citation type="submission" date="2014-04" db="EMBL/GenBank/DDBJ databases">
        <authorList>
            <consortium name="DOE Joint Genome Institute"/>
            <person name="Kuo A."/>
            <person name="Ruytinx J."/>
            <person name="Rineau F."/>
            <person name="Colpaert J."/>
            <person name="Kohler A."/>
            <person name="Nagy L.G."/>
            <person name="Floudas D."/>
            <person name="Copeland A."/>
            <person name="Barry K.W."/>
            <person name="Cichocki N."/>
            <person name="Veneault-Fourrey C."/>
            <person name="LaButti K."/>
            <person name="Lindquist E.A."/>
            <person name="Lipzen A."/>
            <person name="Lundell T."/>
            <person name="Morin E."/>
            <person name="Murat C."/>
            <person name="Sun H."/>
            <person name="Tunlid A."/>
            <person name="Henrissat B."/>
            <person name="Grigoriev I.V."/>
            <person name="Hibbett D.S."/>
            <person name="Martin F."/>
            <person name="Nordberg H.P."/>
            <person name="Cantor M.N."/>
            <person name="Hua S.X."/>
        </authorList>
    </citation>
    <scope>NUCLEOTIDE SEQUENCE [LARGE SCALE GENOMIC DNA]</scope>
    <source>
        <strain evidence="3 4">UH-Slu-Lm8-n1</strain>
    </source>
</reference>
<evidence type="ECO:0000313" key="4">
    <source>
        <dbReference type="Proteomes" id="UP000054485"/>
    </source>
</evidence>
<sequence length="243" mass="27572">MPFISSALSALQALLEAPIWLVRKVISIFFGKSPSPPTPPPQRSHERTQSQRQQRSTYHPYPPPRPTAERSESAHSQHQRSHERTQSQRQRSTDLPYPQSRPATKYPPSPSQHTPSQPPSHRQPGVRLPAQPTPPVSPNVSPVVEPLQSRIPQRAPEVVVTPVVIDPYEDIDSLRLKARHEGDRMKESFKQSREAFARNERGLAKQLSLRGEAYKDNMVRLNREASTKIFQGKRLMDGACKIR</sequence>
<dbReference type="InterPro" id="IPR013899">
    <property type="entry name" value="DUF1771"/>
</dbReference>
<feature type="domain" description="DUF1771" evidence="2">
    <location>
        <begin position="170"/>
        <end position="235"/>
    </location>
</feature>
<evidence type="ECO:0000313" key="3">
    <source>
        <dbReference type="EMBL" id="KIK47133.1"/>
    </source>
</evidence>
<feature type="compositionally biased region" description="Low complexity" evidence="1">
    <location>
        <begin position="111"/>
        <end position="123"/>
    </location>
</feature>
<dbReference type="HOGENOM" id="CLU_1143176_0_0_1"/>
<evidence type="ECO:0000256" key="1">
    <source>
        <dbReference type="SAM" id="MobiDB-lite"/>
    </source>
</evidence>
<proteinExistence type="predicted"/>
<protein>
    <recommendedName>
        <fullName evidence="2">DUF1771 domain-containing protein</fullName>
    </recommendedName>
</protein>
<feature type="compositionally biased region" description="Basic and acidic residues" evidence="1">
    <location>
        <begin position="67"/>
        <end position="86"/>
    </location>
</feature>
<dbReference type="OrthoDB" id="3231855at2759"/>
<dbReference type="STRING" id="930992.A0A0D0BW04"/>
<feature type="region of interest" description="Disordered" evidence="1">
    <location>
        <begin position="33"/>
        <end position="143"/>
    </location>
</feature>
<reference evidence="4" key="2">
    <citation type="submission" date="2015-01" db="EMBL/GenBank/DDBJ databases">
        <title>Evolutionary Origins and Diversification of the Mycorrhizal Mutualists.</title>
        <authorList>
            <consortium name="DOE Joint Genome Institute"/>
            <consortium name="Mycorrhizal Genomics Consortium"/>
            <person name="Kohler A."/>
            <person name="Kuo A."/>
            <person name="Nagy L.G."/>
            <person name="Floudas D."/>
            <person name="Copeland A."/>
            <person name="Barry K.W."/>
            <person name="Cichocki N."/>
            <person name="Veneault-Fourrey C."/>
            <person name="LaButti K."/>
            <person name="Lindquist E.A."/>
            <person name="Lipzen A."/>
            <person name="Lundell T."/>
            <person name="Morin E."/>
            <person name="Murat C."/>
            <person name="Riley R."/>
            <person name="Ohm R."/>
            <person name="Sun H."/>
            <person name="Tunlid A."/>
            <person name="Henrissat B."/>
            <person name="Grigoriev I.V."/>
            <person name="Hibbett D.S."/>
            <person name="Martin F."/>
        </authorList>
    </citation>
    <scope>NUCLEOTIDE SEQUENCE [LARGE SCALE GENOMIC DNA]</scope>
    <source>
        <strain evidence="4">UH-Slu-Lm8-n1</strain>
    </source>
</reference>